<feature type="non-terminal residue" evidence="1">
    <location>
        <position position="137"/>
    </location>
</feature>
<name>A0A0F9GS78_9ZZZZ</name>
<dbReference type="CDD" id="cd07821">
    <property type="entry name" value="PYR_PYL_RCAR_like"/>
    <property type="match status" value="1"/>
</dbReference>
<organism evidence="1">
    <name type="scientific">marine sediment metagenome</name>
    <dbReference type="NCBI Taxonomy" id="412755"/>
    <lineage>
        <taxon>unclassified sequences</taxon>
        <taxon>metagenomes</taxon>
        <taxon>ecological metagenomes</taxon>
    </lineage>
</organism>
<dbReference type="Pfam" id="PF10604">
    <property type="entry name" value="Polyketide_cyc2"/>
    <property type="match status" value="1"/>
</dbReference>
<reference evidence="1" key="1">
    <citation type="journal article" date="2015" name="Nature">
        <title>Complex archaea that bridge the gap between prokaryotes and eukaryotes.</title>
        <authorList>
            <person name="Spang A."/>
            <person name="Saw J.H."/>
            <person name="Jorgensen S.L."/>
            <person name="Zaremba-Niedzwiedzka K."/>
            <person name="Martijn J."/>
            <person name="Lind A.E."/>
            <person name="van Eijk R."/>
            <person name="Schleper C."/>
            <person name="Guy L."/>
            <person name="Ettema T.J."/>
        </authorList>
    </citation>
    <scope>NUCLEOTIDE SEQUENCE</scope>
</reference>
<dbReference type="PANTHER" id="PTHR39332:SF7">
    <property type="entry name" value="SRPBCC FAMILY PROTEIN"/>
    <property type="match status" value="1"/>
</dbReference>
<comment type="caution">
    <text evidence="1">The sequence shown here is derived from an EMBL/GenBank/DDBJ whole genome shotgun (WGS) entry which is preliminary data.</text>
</comment>
<dbReference type="InterPro" id="IPR023393">
    <property type="entry name" value="START-like_dom_sf"/>
</dbReference>
<dbReference type="PANTHER" id="PTHR39332">
    <property type="entry name" value="BLL4707 PROTEIN"/>
    <property type="match status" value="1"/>
</dbReference>
<evidence type="ECO:0008006" key="2">
    <source>
        <dbReference type="Google" id="ProtNLM"/>
    </source>
</evidence>
<dbReference type="Gene3D" id="3.30.530.20">
    <property type="match status" value="1"/>
</dbReference>
<dbReference type="InterPro" id="IPR019587">
    <property type="entry name" value="Polyketide_cyclase/dehydratase"/>
</dbReference>
<dbReference type="EMBL" id="LAZR01019177">
    <property type="protein sequence ID" value="KKL93476.1"/>
    <property type="molecule type" value="Genomic_DNA"/>
</dbReference>
<dbReference type="AlphaFoldDB" id="A0A0F9GS78"/>
<sequence>MQATVKQTLNASADKIWEILRTFDKVETYISMVTKTELDGQGVGSQRTCTAMNPDGSTSKIVEKLDYLNDDEKTMKISIIDGPLPLNSAIVTIKVGALEDNKTELEFDAIFDPKPGAEEELKKGFQGVFQVAAQGLE</sequence>
<gene>
    <name evidence="1" type="ORF">LCGC14_1874360</name>
</gene>
<dbReference type="SUPFAM" id="SSF55961">
    <property type="entry name" value="Bet v1-like"/>
    <property type="match status" value="1"/>
</dbReference>
<protein>
    <recommendedName>
        <fullName evidence="2">Bet v I/Major latex protein domain-containing protein</fullName>
    </recommendedName>
</protein>
<proteinExistence type="predicted"/>
<accession>A0A0F9GS78</accession>
<evidence type="ECO:0000313" key="1">
    <source>
        <dbReference type="EMBL" id="KKL93476.1"/>
    </source>
</evidence>